<evidence type="ECO:0000256" key="4">
    <source>
        <dbReference type="ARBA" id="ARBA00023163"/>
    </source>
</evidence>
<dbReference type="Gene3D" id="1.10.10.10">
    <property type="entry name" value="Winged helix-like DNA-binding domain superfamily/Winged helix DNA-binding domain"/>
    <property type="match status" value="1"/>
</dbReference>
<proteinExistence type="inferred from homology"/>
<dbReference type="InterPro" id="IPR036388">
    <property type="entry name" value="WH-like_DNA-bd_sf"/>
</dbReference>
<dbReference type="Pfam" id="PF03965">
    <property type="entry name" value="Penicillinase_R"/>
    <property type="match status" value="1"/>
</dbReference>
<keyword evidence="2" id="KW-0805">Transcription regulation</keyword>
<evidence type="ECO:0000256" key="1">
    <source>
        <dbReference type="ARBA" id="ARBA00011046"/>
    </source>
</evidence>
<accession>K1T3C1</accession>
<dbReference type="GO" id="GO:0045892">
    <property type="term" value="P:negative regulation of DNA-templated transcription"/>
    <property type="evidence" value="ECO:0007669"/>
    <property type="project" value="InterPro"/>
</dbReference>
<protein>
    <submittedName>
        <fullName evidence="5">Transcriptional repressor, CopY family</fullName>
    </submittedName>
</protein>
<dbReference type="GO" id="GO:0003677">
    <property type="term" value="F:DNA binding"/>
    <property type="evidence" value="ECO:0007669"/>
    <property type="project" value="UniProtKB-KW"/>
</dbReference>
<reference evidence="5" key="1">
    <citation type="journal article" date="2013" name="Environ. Microbiol.">
        <title>Microbiota from the distal guts of lean and obese adolescents exhibit partial functional redundancy besides clear differences in community structure.</title>
        <authorList>
            <person name="Ferrer M."/>
            <person name="Ruiz A."/>
            <person name="Lanza F."/>
            <person name="Haange S.B."/>
            <person name="Oberbach A."/>
            <person name="Till H."/>
            <person name="Bargiela R."/>
            <person name="Campoy C."/>
            <person name="Segura M.T."/>
            <person name="Richter M."/>
            <person name="von Bergen M."/>
            <person name="Seifert J."/>
            <person name="Suarez A."/>
        </authorList>
    </citation>
    <scope>NUCLEOTIDE SEQUENCE</scope>
</reference>
<keyword evidence="3" id="KW-0238">DNA-binding</keyword>
<dbReference type="InterPro" id="IPR036390">
    <property type="entry name" value="WH_DNA-bd_sf"/>
</dbReference>
<evidence type="ECO:0000256" key="3">
    <source>
        <dbReference type="ARBA" id="ARBA00023125"/>
    </source>
</evidence>
<sequence length="112" mass="12883">MSEYTMGAVEMRFAEIIWEHEPVSSGELVKLCEQELNWKKSTTYTVLRRLCQKGIFISENGVVTSLLSKQMFQARQSEEIIEESFAGSLPDFVAAFTSRKKLSKKEIKELKK</sequence>
<name>K1T3C1_9ZZZZ</name>
<dbReference type="SUPFAM" id="SSF46785">
    <property type="entry name" value="Winged helix' DNA-binding domain"/>
    <property type="match status" value="1"/>
</dbReference>
<keyword evidence="4" id="KW-0804">Transcription</keyword>
<dbReference type="Gene3D" id="1.10.4040.10">
    <property type="entry name" value="Penicillinase repressor domain"/>
    <property type="match status" value="1"/>
</dbReference>
<organism evidence="5">
    <name type="scientific">human gut metagenome</name>
    <dbReference type="NCBI Taxonomy" id="408170"/>
    <lineage>
        <taxon>unclassified sequences</taxon>
        <taxon>metagenomes</taxon>
        <taxon>organismal metagenomes</taxon>
    </lineage>
</organism>
<dbReference type="EMBL" id="AJWY01010991">
    <property type="protein sequence ID" value="EKC53986.1"/>
    <property type="molecule type" value="Genomic_DNA"/>
</dbReference>
<comment type="similarity">
    <text evidence="1">Belongs to the BlaI transcriptional regulatory family.</text>
</comment>
<feature type="non-terminal residue" evidence="5">
    <location>
        <position position="112"/>
    </location>
</feature>
<dbReference type="PIRSF" id="PIRSF019455">
    <property type="entry name" value="CopR_AtkY"/>
    <property type="match status" value="1"/>
</dbReference>
<dbReference type="InterPro" id="IPR005650">
    <property type="entry name" value="BlaI_family"/>
</dbReference>
<gene>
    <name evidence="5" type="ORF">LEA_16087</name>
</gene>
<comment type="caution">
    <text evidence="5">The sequence shown here is derived from an EMBL/GenBank/DDBJ whole genome shotgun (WGS) entry which is preliminary data.</text>
</comment>
<dbReference type="AlphaFoldDB" id="K1T3C1"/>
<evidence type="ECO:0000256" key="2">
    <source>
        <dbReference type="ARBA" id="ARBA00023015"/>
    </source>
</evidence>
<evidence type="ECO:0000313" key="5">
    <source>
        <dbReference type="EMBL" id="EKC53986.1"/>
    </source>
</evidence>